<evidence type="ECO:0000313" key="2">
    <source>
        <dbReference type="Proteomes" id="UP000509346"/>
    </source>
</evidence>
<dbReference type="AlphaFoldDB" id="A0A7D5P990"/>
<accession>A0A7D5P990</accession>
<dbReference type="GeneID" id="56082981"/>
<dbReference type="KEGG" id="hpel:HZS54_10290"/>
<dbReference type="RefSeq" id="WP_179922452.1">
    <property type="nucleotide sequence ID" value="NZ_CP058909.1"/>
</dbReference>
<keyword evidence="2" id="KW-1185">Reference proteome</keyword>
<proteinExistence type="predicted"/>
<dbReference type="OrthoDB" id="266515at2157"/>
<gene>
    <name evidence="1" type="ORF">HZS54_10290</name>
</gene>
<dbReference type="EMBL" id="CP058909">
    <property type="protein sequence ID" value="QLH81984.1"/>
    <property type="molecule type" value="Genomic_DNA"/>
</dbReference>
<organism evidence="1 2">
    <name type="scientific">Halosimplex pelagicum</name>
    <dbReference type="NCBI Taxonomy" id="869886"/>
    <lineage>
        <taxon>Archaea</taxon>
        <taxon>Methanobacteriati</taxon>
        <taxon>Methanobacteriota</taxon>
        <taxon>Stenosarchaea group</taxon>
        <taxon>Halobacteria</taxon>
        <taxon>Halobacteriales</taxon>
        <taxon>Haloarculaceae</taxon>
        <taxon>Halosimplex</taxon>
    </lineage>
</organism>
<name>A0A7D5P990_9EURY</name>
<protein>
    <submittedName>
        <fullName evidence="1">Uncharacterized protein</fullName>
    </submittedName>
</protein>
<sequence length="224" mass="25823">MVEDTELEDHSEVAYTVLQILEDLVEKVGERNCTAHFEAVLNDGHYFKGDPLGQKPERFIEEHLIHPMIQGLGHTIRTQPVQYAPKWKHGRGIPDFCLTTIPVQESKDLGLRLFGESKPPNKIEWARKQVKEYLEKDLDFHAVAVLTDGFEWELWVRPLDGSPELYNYTDLRPVLREVKKLNLEEEGYQPYTVRNSIDDGVFEDFTASALNGIVQQEFDLEVSV</sequence>
<evidence type="ECO:0000313" key="1">
    <source>
        <dbReference type="EMBL" id="QLH81984.1"/>
    </source>
</evidence>
<dbReference type="Proteomes" id="UP000509346">
    <property type="component" value="Chromosome"/>
</dbReference>
<reference evidence="1 2" key="1">
    <citation type="submission" date="2020-07" db="EMBL/GenBank/DDBJ databases">
        <title>Halosimplex litoreum sp. nov. and Halosimplex rubrum sp. nov., isolated from different salt environments.</title>
        <authorList>
            <person name="Cui H."/>
        </authorList>
    </citation>
    <scope>NUCLEOTIDE SEQUENCE [LARGE SCALE GENOMIC DNA]</scope>
    <source>
        <strain evidence="1 2">R2</strain>
    </source>
</reference>